<dbReference type="Gene3D" id="3.90.550.10">
    <property type="entry name" value="Spore Coat Polysaccharide Biosynthesis Protein SpsA, Chain A"/>
    <property type="match status" value="1"/>
</dbReference>
<dbReference type="RefSeq" id="WP_036791493.1">
    <property type="nucleotide sequence ID" value="NZ_JQZV01000013.1"/>
</dbReference>
<feature type="domain" description="Glycosyltransferase 2-like" evidence="1">
    <location>
        <begin position="8"/>
        <end position="171"/>
    </location>
</feature>
<dbReference type="Proteomes" id="UP000030101">
    <property type="component" value="Unassembled WGS sequence"/>
</dbReference>
<dbReference type="InterPro" id="IPR001173">
    <property type="entry name" value="Glyco_trans_2-like"/>
</dbReference>
<dbReference type="Pfam" id="PF00535">
    <property type="entry name" value="Glycos_transf_2"/>
    <property type="match status" value="1"/>
</dbReference>
<dbReference type="EMBL" id="JQZV01000013">
    <property type="protein sequence ID" value="KGN91873.1"/>
    <property type="molecule type" value="Genomic_DNA"/>
</dbReference>
<organism evidence="2 3">
    <name type="scientific">Porphyromonas canoris</name>
    <dbReference type="NCBI Taxonomy" id="36875"/>
    <lineage>
        <taxon>Bacteria</taxon>
        <taxon>Pseudomonadati</taxon>
        <taxon>Bacteroidota</taxon>
        <taxon>Bacteroidia</taxon>
        <taxon>Bacteroidales</taxon>
        <taxon>Porphyromonadaceae</taxon>
        <taxon>Porphyromonas</taxon>
    </lineage>
</organism>
<name>A0ABR4XJJ9_9PORP</name>
<dbReference type="InterPro" id="IPR029044">
    <property type="entry name" value="Nucleotide-diphossugar_trans"/>
</dbReference>
<dbReference type="PANTHER" id="PTHR10859:SF91">
    <property type="entry name" value="DOLICHYL-PHOSPHATE BETA-GLUCOSYLTRANSFERASE"/>
    <property type="match status" value="1"/>
</dbReference>
<comment type="caution">
    <text evidence="2">The sequence shown here is derived from an EMBL/GenBank/DDBJ whole genome shotgun (WGS) entry which is preliminary data.</text>
</comment>
<keyword evidence="3" id="KW-1185">Reference proteome</keyword>
<reference evidence="2 3" key="1">
    <citation type="submission" date="2014-08" db="EMBL/GenBank/DDBJ databases">
        <title>Porphyromonas canoris strain:OH2762 Genome sequencing.</title>
        <authorList>
            <person name="Wallis C."/>
            <person name="Deusch O."/>
            <person name="O'Flynn C."/>
            <person name="Davis I."/>
            <person name="Jospin G."/>
            <person name="Darling A.E."/>
            <person name="Coil D.A."/>
            <person name="Alexiev A."/>
            <person name="Horsfall A."/>
            <person name="Kirkwood N."/>
            <person name="Harris S."/>
            <person name="Eisen J.A."/>
        </authorList>
    </citation>
    <scope>NUCLEOTIDE SEQUENCE [LARGE SCALE GENOMIC DNA]</scope>
    <source>
        <strain evidence="3">COT-108 OH2762</strain>
    </source>
</reference>
<evidence type="ECO:0000313" key="2">
    <source>
        <dbReference type="EMBL" id="KGN91873.1"/>
    </source>
</evidence>
<accession>A0ABR4XJJ9</accession>
<dbReference type="PANTHER" id="PTHR10859">
    <property type="entry name" value="GLYCOSYL TRANSFERASE"/>
    <property type="match status" value="1"/>
</dbReference>
<evidence type="ECO:0000259" key="1">
    <source>
        <dbReference type="Pfam" id="PF00535"/>
    </source>
</evidence>
<sequence length="239" mass="27289">MQKQTLDIILPAYKPKGEWVKAVHTQLSSISEQYSDRLEISLIISPDGSFSYYSEEVKQQIADLPWAVRYVSYEVNRGKGFALRSGVEMSDSDLILYTDYDFPFESFSYTNVIESLLSGADAVIAIRRKSYQHRLPALRKLLSYGSHLVNRVLLGLPYTDTQGGLKGFNRKGKEAFLETNIDSFLFDTQFISIAVKKRLKVEGVPAKVRDEVVLSRMGMKVLLKELRVLPKVFQSRWFS</sequence>
<protein>
    <recommendedName>
        <fullName evidence="1">Glycosyltransferase 2-like domain-containing protein</fullName>
    </recommendedName>
</protein>
<proteinExistence type="predicted"/>
<dbReference type="SUPFAM" id="SSF53448">
    <property type="entry name" value="Nucleotide-diphospho-sugar transferases"/>
    <property type="match status" value="1"/>
</dbReference>
<evidence type="ECO:0000313" key="3">
    <source>
        <dbReference type="Proteomes" id="UP000030101"/>
    </source>
</evidence>
<gene>
    <name evidence="2" type="ORF">HQ43_07310</name>
</gene>